<dbReference type="Proteomes" id="UP000001396">
    <property type="component" value="Unassembled WGS sequence"/>
</dbReference>
<accession>D3BE04</accession>
<dbReference type="AlphaFoldDB" id="D3BE04"/>
<protein>
    <submittedName>
        <fullName evidence="1">Uncharacterized protein</fullName>
    </submittedName>
</protein>
<dbReference type="EMBL" id="ADBJ01000031">
    <property type="protein sequence ID" value="EFA80135.1"/>
    <property type="molecule type" value="Genomic_DNA"/>
</dbReference>
<keyword evidence="2" id="KW-1185">Reference proteome</keyword>
<proteinExistence type="predicted"/>
<dbReference type="InParanoid" id="D3BE04"/>
<name>D3BE04_HETP5</name>
<reference evidence="1 2" key="1">
    <citation type="journal article" date="2011" name="Genome Res.">
        <title>Phylogeny-wide analysis of social amoeba genomes highlights ancient origins for complex intercellular communication.</title>
        <authorList>
            <person name="Heidel A.J."/>
            <person name="Lawal H.M."/>
            <person name="Felder M."/>
            <person name="Schilde C."/>
            <person name="Helps N.R."/>
            <person name="Tunggal B."/>
            <person name="Rivero F."/>
            <person name="John U."/>
            <person name="Schleicher M."/>
            <person name="Eichinger L."/>
            <person name="Platzer M."/>
            <person name="Noegel A.A."/>
            <person name="Schaap P."/>
            <person name="Gloeckner G."/>
        </authorList>
    </citation>
    <scope>NUCLEOTIDE SEQUENCE [LARGE SCALE GENOMIC DNA]</scope>
    <source>
        <strain evidence="2">ATCC 26659 / Pp 5 / PN500</strain>
    </source>
</reference>
<evidence type="ECO:0000313" key="2">
    <source>
        <dbReference type="Proteomes" id="UP000001396"/>
    </source>
</evidence>
<sequence>MNYYYYVTNNKVFNKSVKVLLKLLLFGVVKVGDYQVVSVFHDTDRHEWLLINKLSTRYRSGDQVVLMKIVATEHDTHLFPLIPLIPRGHFMYKSSAPKATTTTTTSSSSSLESTTNTVIEKQHSNVNTVETEATSHLLPFEQQPNISVAGPFPIGFIAGKVIGSIWPLIIVIFNYLFINESNINFCALSPVSIAPLIDELSNSNAVASPAKNILLSKLI</sequence>
<evidence type="ECO:0000313" key="1">
    <source>
        <dbReference type="EMBL" id="EFA80135.1"/>
    </source>
</evidence>
<dbReference type="RefSeq" id="XP_020432255.1">
    <property type="nucleotide sequence ID" value="XM_020577807.1"/>
</dbReference>
<organism evidence="1 2">
    <name type="scientific">Heterostelium pallidum (strain ATCC 26659 / Pp 5 / PN500)</name>
    <name type="common">Cellular slime mold</name>
    <name type="synonym">Polysphondylium pallidum</name>
    <dbReference type="NCBI Taxonomy" id="670386"/>
    <lineage>
        <taxon>Eukaryota</taxon>
        <taxon>Amoebozoa</taxon>
        <taxon>Evosea</taxon>
        <taxon>Eumycetozoa</taxon>
        <taxon>Dictyostelia</taxon>
        <taxon>Acytosteliales</taxon>
        <taxon>Acytosteliaceae</taxon>
        <taxon>Heterostelium</taxon>
    </lineage>
</organism>
<gene>
    <name evidence="1" type="ORF">PPL_06957</name>
</gene>
<dbReference type="GeneID" id="31362438"/>
<comment type="caution">
    <text evidence="1">The sequence shown here is derived from an EMBL/GenBank/DDBJ whole genome shotgun (WGS) entry which is preliminary data.</text>
</comment>